<feature type="compositionally biased region" description="Polar residues" evidence="2">
    <location>
        <begin position="278"/>
        <end position="305"/>
    </location>
</feature>
<dbReference type="EMBL" id="JAPFFF010000014">
    <property type="protein sequence ID" value="KAK8870412.1"/>
    <property type="molecule type" value="Genomic_DNA"/>
</dbReference>
<proteinExistence type="predicted"/>
<evidence type="ECO:0000313" key="4">
    <source>
        <dbReference type="EMBL" id="KAK8870412.1"/>
    </source>
</evidence>
<evidence type="ECO:0000256" key="1">
    <source>
        <dbReference type="SAM" id="Coils"/>
    </source>
</evidence>
<feature type="coiled-coil region" evidence="1">
    <location>
        <begin position="139"/>
        <end position="166"/>
    </location>
</feature>
<feature type="compositionally biased region" description="Low complexity" evidence="2">
    <location>
        <begin position="306"/>
        <end position="346"/>
    </location>
</feature>
<sequence length="346" mass="38063">MNENQQYILEEEEEDKEVSQFNNTSDVFSLLSNIKQPQIIDEEAASQSELSPDAYALSEVIKQLLPLLNGSCELYSDLRQRFVEQKLKQFHFSIHSEVIADVEPNSSQFNFGNMDKLKESLIKIAVQLKQFKVENANAKIQQDLAVKQLQNENQSLREELSSLRQAQFVGSSSFSSPEKASSSQVTFQSMVITPRMTRIDQSPQSPDYSSASSSLSPTSNKSSLSPKPNNSSSSRANNSYLMSPNLHDSSSMSPRPKNHSSASPNPNNYSSASQNPNKYSSTSPKPNNYSSVSPKPNNYSSESSKPNNYPSASPKANNSSSVSPRPSHSSSVSPKPNQSSSSSNLK</sequence>
<organism evidence="3 5">
    <name type="scientific">Tritrichomonas musculus</name>
    <dbReference type="NCBI Taxonomy" id="1915356"/>
    <lineage>
        <taxon>Eukaryota</taxon>
        <taxon>Metamonada</taxon>
        <taxon>Parabasalia</taxon>
        <taxon>Tritrichomonadida</taxon>
        <taxon>Tritrichomonadidae</taxon>
        <taxon>Tritrichomonas</taxon>
    </lineage>
</organism>
<feature type="compositionally biased region" description="Low complexity" evidence="2">
    <location>
        <begin position="259"/>
        <end position="277"/>
    </location>
</feature>
<dbReference type="EMBL" id="JAPFFF010000349">
    <property type="protein sequence ID" value="KAK8834636.1"/>
    <property type="molecule type" value="Genomic_DNA"/>
</dbReference>
<name>A0ABR2GLQ7_9EUKA</name>
<evidence type="ECO:0000313" key="3">
    <source>
        <dbReference type="EMBL" id="KAK8834636.1"/>
    </source>
</evidence>
<feature type="compositionally biased region" description="Low complexity" evidence="2">
    <location>
        <begin position="200"/>
        <end position="240"/>
    </location>
</feature>
<keyword evidence="1" id="KW-0175">Coiled coil</keyword>
<feature type="region of interest" description="Disordered" evidence="2">
    <location>
        <begin position="199"/>
        <end position="346"/>
    </location>
</feature>
<gene>
    <name evidence="4" type="ORF">M9Y10_008294</name>
    <name evidence="3" type="ORF">M9Y10_026565</name>
</gene>
<protein>
    <submittedName>
        <fullName evidence="3">Uncharacterized protein</fullName>
    </submittedName>
</protein>
<comment type="caution">
    <text evidence="3">The sequence shown here is derived from an EMBL/GenBank/DDBJ whole genome shotgun (WGS) entry which is preliminary data.</text>
</comment>
<evidence type="ECO:0000313" key="5">
    <source>
        <dbReference type="Proteomes" id="UP001470230"/>
    </source>
</evidence>
<accession>A0ABR2GLQ7</accession>
<keyword evidence="5" id="KW-1185">Reference proteome</keyword>
<dbReference type="Proteomes" id="UP001470230">
    <property type="component" value="Unassembled WGS sequence"/>
</dbReference>
<evidence type="ECO:0000256" key="2">
    <source>
        <dbReference type="SAM" id="MobiDB-lite"/>
    </source>
</evidence>
<reference evidence="3 5" key="1">
    <citation type="submission" date="2024-04" db="EMBL/GenBank/DDBJ databases">
        <title>Tritrichomonas musculus Genome.</title>
        <authorList>
            <person name="Alves-Ferreira E."/>
            <person name="Grigg M."/>
            <person name="Lorenzi H."/>
            <person name="Galac M."/>
        </authorList>
    </citation>
    <scope>NUCLEOTIDE SEQUENCE [LARGE SCALE GENOMIC DNA]</scope>
    <source>
        <strain evidence="3 5">EAF2021</strain>
    </source>
</reference>